<feature type="domain" description="KIB1-4 beta-propeller" evidence="2">
    <location>
        <begin position="76"/>
        <end position="293"/>
    </location>
</feature>
<dbReference type="Gramene" id="TraesROB_scaffold_039264_01G000100.1">
    <property type="protein sequence ID" value="TraesROB_scaffold_039264_01G000100.1"/>
    <property type="gene ID" value="TraesROB_scaffold_039264_01G000100"/>
</dbReference>
<dbReference type="PANTHER" id="PTHR33110:SF33">
    <property type="entry name" value="DUF295 DOMAIN-CONTAINING PROTEIN"/>
    <property type="match status" value="1"/>
</dbReference>
<organism evidence="3">
    <name type="scientific">Triticum aestivum</name>
    <name type="common">Wheat</name>
    <dbReference type="NCBI Taxonomy" id="4565"/>
    <lineage>
        <taxon>Eukaryota</taxon>
        <taxon>Viridiplantae</taxon>
        <taxon>Streptophyta</taxon>
        <taxon>Embryophyta</taxon>
        <taxon>Tracheophyta</taxon>
        <taxon>Spermatophyta</taxon>
        <taxon>Magnoliopsida</taxon>
        <taxon>Liliopsida</taxon>
        <taxon>Poales</taxon>
        <taxon>Poaceae</taxon>
        <taxon>BOP clade</taxon>
        <taxon>Pooideae</taxon>
        <taxon>Triticodae</taxon>
        <taxon>Triticeae</taxon>
        <taxon>Triticinae</taxon>
        <taxon>Triticum</taxon>
    </lineage>
</organism>
<evidence type="ECO:0000256" key="1">
    <source>
        <dbReference type="SAM" id="SignalP"/>
    </source>
</evidence>
<dbReference type="Pfam" id="PF03478">
    <property type="entry name" value="Beta-prop_KIB1-4"/>
    <property type="match status" value="1"/>
</dbReference>
<reference evidence="3" key="2">
    <citation type="submission" date="2018-10" db="UniProtKB">
        <authorList>
            <consortium name="EnsemblPlants"/>
        </authorList>
    </citation>
    <scope>IDENTIFICATION</scope>
</reference>
<dbReference type="EnsemblPlants" id="TraesCSU02G210700.1">
    <property type="protein sequence ID" value="TraesCSU02G210700.1"/>
    <property type="gene ID" value="TraesCSU02G210700"/>
</dbReference>
<dbReference type="OMA" id="KEYPCAD"/>
<dbReference type="AlphaFoldDB" id="A0A3B6UCJ5"/>
<accession>A0A3B6UCJ5</accession>
<protein>
    <recommendedName>
        <fullName evidence="2">KIB1-4 beta-propeller domain-containing protein</fullName>
    </recommendedName>
</protein>
<reference evidence="3" key="1">
    <citation type="submission" date="2018-08" db="EMBL/GenBank/DDBJ databases">
        <authorList>
            <person name="Rossello M."/>
        </authorList>
    </citation>
    <scope>NUCLEOTIDE SEQUENCE [LARGE SCALE GENOMIC DNA]</scope>
    <source>
        <strain evidence="3">cv. Chinese Spring</strain>
    </source>
</reference>
<dbReference type="Proteomes" id="UP000019116">
    <property type="component" value="Chromosome Un"/>
</dbReference>
<dbReference type="SMR" id="A0A3B6UCJ5"/>
<keyword evidence="1" id="KW-0732">Signal</keyword>
<dbReference type="CDD" id="cd09917">
    <property type="entry name" value="F-box_SF"/>
    <property type="match status" value="1"/>
</dbReference>
<feature type="chain" id="PRO_5017331394" description="KIB1-4 beta-propeller domain-containing protein" evidence="1">
    <location>
        <begin position="29"/>
        <end position="339"/>
    </location>
</feature>
<dbReference type="PANTHER" id="PTHR33110">
    <property type="entry name" value="F-BOX/KELCH-REPEAT PROTEIN-RELATED"/>
    <property type="match status" value="1"/>
</dbReference>
<proteinExistence type="predicted"/>
<dbReference type="Gramene" id="TraesCSU03G0332100.1">
    <property type="protein sequence ID" value="TraesCSU03G0332100.1.CDS"/>
    <property type="gene ID" value="TraesCSU03G0332100"/>
</dbReference>
<evidence type="ECO:0000313" key="4">
    <source>
        <dbReference type="Proteomes" id="UP000019116"/>
    </source>
</evidence>
<dbReference type="Gramene" id="TraesWEE_scaffold_176551_01G000100.1">
    <property type="protein sequence ID" value="TraesWEE_scaffold_176551_01G000100.1"/>
    <property type="gene ID" value="TraesWEE_scaffold_176551_01G000100"/>
</dbReference>
<evidence type="ECO:0000313" key="3">
    <source>
        <dbReference type="EnsemblPlants" id="TraesCSU02G210700.1"/>
    </source>
</evidence>
<dbReference type="Gramene" id="TraesCSU02G210700.1">
    <property type="protein sequence ID" value="TraesCSU02G210700.1"/>
    <property type="gene ID" value="TraesCSU02G210700"/>
</dbReference>
<feature type="signal peptide" evidence="1">
    <location>
        <begin position="1"/>
        <end position="28"/>
    </location>
</feature>
<evidence type="ECO:0000259" key="2">
    <source>
        <dbReference type="Pfam" id="PF03478"/>
    </source>
</evidence>
<name>A0A3B6UCJ5_WHEAT</name>
<dbReference type="Gramene" id="TraesCLE_scaffold_098864_01G000100.1">
    <property type="protein sequence ID" value="TraesCLE_scaffold_098864_01G000100.1"/>
    <property type="gene ID" value="TraesCLE_scaffold_098864_01G000100"/>
</dbReference>
<dbReference type="Gene3D" id="1.20.1280.50">
    <property type="match status" value="1"/>
</dbReference>
<keyword evidence="4" id="KW-1185">Reference proteome</keyword>
<dbReference type="OrthoDB" id="611323at2759"/>
<sequence>MAAAAGLHPDVLARILLLLSCIVDRVRASAVNKHWRRVSLQNPPPLPRLLRPSTAQTETYRIFGGFGDPRPSLSEEGRGSRFCGSAPGGWFVISAEPWRGHALLHLRTGERVALPERVRIPLNSGDITCPMMIRAAVISAAPPSGDCFVAAITSSQTNMAFWRPGMDCWLSPPVGMGPARRSAEDLTYYDGWFCAVDSEDYLVCYKPEIAPAGDGASSLTIRTNAYKFHVHGHQTAPGEIVSHYLLPSASGADLLMLSGQVLFVGRACSKAFDTGHAGSPGYIYFLDDVYTGRPHSVVQQKEYPCADAGRWCYSVPDEMDRCLPWAAPSDTSPCIWYHH</sequence>
<dbReference type="InterPro" id="IPR005174">
    <property type="entry name" value="KIB1-4_b-propeller"/>
</dbReference>